<dbReference type="InterPro" id="IPR001460">
    <property type="entry name" value="PCN-bd_Tpept"/>
</dbReference>
<dbReference type="InterPro" id="IPR012338">
    <property type="entry name" value="Beta-lactam/transpept-like"/>
</dbReference>
<dbReference type="GO" id="GO:0008658">
    <property type="term" value="F:penicillin binding"/>
    <property type="evidence" value="ECO:0007669"/>
    <property type="project" value="InterPro"/>
</dbReference>
<proteinExistence type="inferred from homology"/>
<dbReference type="Gene3D" id="3.90.1310.10">
    <property type="entry name" value="Penicillin-binding protein 2a (Domain 2)"/>
    <property type="match status" value="1"/>
</dbReference>
<evidence type="ECO:0000256" key="4">
    <source>
        <dbReference type="SAM" id="MobiDB-lite"/>
    </source>
</evidence>
<keyword evidence="3 5" id="KW-0472">Membrane</keyword>
<evidence type="ECO:0000256" key="2">
    <source>
        <dbReference type="ARBA" id="ARBA00007171"/>
    </source>
</evidence>
<organism evidence="7 9">
    <name type="scientific">Hydrogenibacillus schlegelii</name>
    <name type="common">Bacillus schlegelii</name>
    <dbReference type="NCBI Taxonomy" id="1484"/>
    <lineage>
        <taxon>Bacteria</taxon>
        <taxon>Bacillati</taxon>
        <taxon>Bacillota</taxon>
        <taxon>Bacilli</taxon>
        <taxon>Bacillales</taxon>
        <taxon>Bacillales Family X. Incertae Sedis</taxon>
        <taxon>Hydrogenibacillus</taxon>
    </lineage>
</organism>
<dbReference type="InterPro" id="IPR005311">
    <property type="entry name" value="PBP_dimer"/>
</dbReference>
<dbReference type="AlphaFoldDB" id="A0A179IQZ8"/>
<dbReference type="OrthoDB" id="9804124at2"/>
<dbReference type="EMBL" id="JXBB01000034">
    <property type="protein sequence ID" value="OAR03884.1"/>
    <property type="molecule type" value="Genomic_DNA"/>
</dbReference>
<dbReference type="Gene3D" id="3.30.450.330">
    <property type="match status" value="1"/>
</dbReference>
<dbReference type="PROSITE" id="PS51178">
    <property type="entry name" value="PASTA"/>
    <property type="match status" value="1"/>
</dbReference>
<dbReference type="InterPro" id="IPR036138">
    <property type="entry name" value="PBP_dimer_sf"/>
</dbReference>
<dbReference type="SUPFAM" id="SSF56519">
    <property type="entry name" value="Penicillin binding protein dimerisation domain"/>
    <property type="match status" value="1"/>
</dbReference>
<dbReference type="Proteomes" id="UP000244180">
    <property type="component" value="Unassembled WGS sequence"/>
</dbReference>
<dbReference type="GO" id="GO:0071555">
    <property type="term" value="P:cell wall organization"/>
    <property type="evidence" value="ECO:0007669"/>
    <property type="project" value="TreeGrafter"/>
</dbReference>
<feature type="compositionally biased region" description="Basic and acidic residues" evidence="4">
    <location>
        <begin position="603"/>
        <end position="620"/>
    </location>
</feature>
<dbReference type="GO" id="GO:0009252">
    <property type="term" value="P:peptidoglycan biosynthetic process"/>
    <property type="evidence" value="ECO:0007669"/>
    <property type="project" value="UniProtKB-UniPathway"/>
</dbReference>
<dbReference type="Pfam" id="PF03717">
    <property type="entry name" value="PBP_dimer"/>
    <property type="match status" value="1"/>
</dbReference>
<evidence type="ECO:0000256" key="3">
    <source>
        <dbReference type="ARBA" id="ARBA00023136"/>
    </source>
</evidence>
<evidence type="ECO:0000313" key="9">
    <source>
        <dbReference type="Proteomes" id="UP000243024"/>
    </source>
</evidence>
<dbReference type="RefSeq" id="WP_066202155.1">
    <property type="nucleotide sequence ID" value="NZ_CBCSAS010000009.1"/>
</dbReference>
<dbReference type="Proteomes" id="UP000243024">
    <property type="component" value="Unassembled WGS sequence"/>
</dbReference>
<evidence type="ECO:0000313" key="8">
    <source>
        <dbReference type="EMBL" id="PTQ54784.1"/>
    </source>
</evidence>
<evidence type="ECO:0000313" key="7">
    <source>
        <dbReference type="EMBL" id="OAR03884.1"/>
    </source>
</evidence>
<dbReference type="InterPro" id="IPR050515">
    <property type="entry name" value="Beta-lactam/transpept"/>
</dbReference>
<sequence>MRPADRTRGAPGAGIVRRGLLLAGGIVLLFLAVLGRLFYLQVLSAEPLVARAAVQWQAKETLPAKRGTIYDRNGTPLAVDGPAYDVIAVVSPRAPDHVVDPAQTAAALAPHLGMPAARLEALLRQPGRYQVEFRPGGWKISPETKAAIEALHLPGIVFVEDRRRYYPFGAFLAHTLGYVDKEGEARMGLEAALDDVLAGRDGTLKLLVDGNRRFLPGGVQDYVPPVDGKDVVLTIDQTIQTFVEDALEAAEKQVRAKHLLAVVANPKTLEVYALASRPHFDPNDYTRITNYLNLPVAFEFEPGSTFKTITLAAAINEGVYNPDETYQAGVYRSKEIRPPIRDWNDVRGWGTISFRDAFVRSSNVGMTILGYERLGRERLARYYEAFGFGARTGIDLPGEAAGRVPDLRLVPPRDVASTTFGQRIAVTPIQMVAAVSAAINGGTLMRPYVVRSIERRDEGIVYEAREPTAVRRVISPEASARVREAMAAVVESPVGTGRAFAIPGYRIGGKTGTAQKLGPDGTYRDGAYIYSFIGFAPLDDPAVLVYVVVDEPELPATSSGEVVAPIFKAIMSQTLAYLDIPPEGGGRRSAGGGSAAENGDAPAPDRLRDAPPAGEKRAAEKVVPADGAAAGGAPPAAEQGVPPAADRGVPSAGEVERSATPAEEANGDAPWTVSVPDVRGRSKKEAAALLQAAGLEADFDGTGYAVAQDPAPGSRVAAGTAVRVRFEPPAPPPGASEAPSGSGG</sequence>
<dbReference type="GO" id="GO:0051301">
    <property type="term" value="P:cell division"/>
    <property type="evidence" value="ECO:0007669"/>
    <property type="project" value="UniProtKB-KW"/>
</dbReference>
<keyword evidence="8" id="KW-0131">Cell cycle</keyword>
<reference evidence="8 10" key="2">
    <citation type="submission" date="2017-08" db="EMBL/GenBank/DDBJ databases">
        <title>Burning lignite coal seam in the remote Altai Mountains harbors a hydrogen-driven thermophilic microbial community.</title>
        <authorList>
            <person name="Kadnikov V.V."/>
            <person name="Mardanov A.V."/>
            <person name="Ivasenko D."/>
            <person name="Beletsky A.V."/>
            <person name="Karnachuk O.V."/>
            <person name="Ravin N.V."/>
        </authorList>
    </citation>
    <scope>NUCLEOTIDE SEQUENCE [LARGE SCALE GENOMIC DNA]</scope>
    <source>
        <strain evidence="8">AL33</strain>
    </source>
</reference>
<protein>
    <submittedName>
        <fullName evidence="8">Cell division protein FtsI [Peptidoglycan synthetase]</fullName>
    </submittedName>
</protein>
<dbReference type="GO" id="GO:0005886">
    <property type="term" value="C:plasma membrane"/>
    <property type="evidence" value="ECO:0007669"/>
    <property type="project" value="TreeGrafter"/>
</dbReference>
<feature type="compositionally biased region" description="Gly residues" evidence="4">
    <location>
        <begin position="583"/>
        <end position="594"/>
    </location>
</feature>
<dbReference type="SMART" id="SM00740">
    <property type="entry name" value="PASTA"/>
    <property type="match status" value="1"/>
</dbReference>
<dbReference type="PANTHER" id="PTHR30627:SF26">
    <property type="entry name" value="PENICILLIN-BINDING PROTEIN 2B"/>
    <property type="match status" value="1"/>
</dbReference>
<dbReference type="EMBL" id="PEBV01000002">
    <property type="protein sequence ID" value="PTQ54784.1"/>
    <property type="molecule type" value="Genomic_DNA"/>
</dbReference>
<comment type="subcellular location">
    <subcellularLocation>
        <location evidence="1">Membrane</location>
    </subcellularLocation>
</comment>
<name>A0A179IQZ8_HYDSH</name>
<dbReference type="Pfam" id="PF03793">
    <property type="entry name" value="PASTA"/>
    <property type="match status" value="1"/>
</dbReference>
<evidence type="ECO:0000313" key="10">
    <source>
        <dbReference type="Proteomes" id="UP000244180"/>
    </source>
</evidence>
<dbReference type="Gene3D" id="3.40.710.10">
    <property type="entry name" value="DD-peptidase/beta-lactamase superfamily"/>
    <property type="match status" value="1"/>
</dbReference>
<keyword evidence="8" id="KW-0132">Cell division</keyword>
<feature type="compositionally biased region" description="Low complexity" evidence="4">
    <location>
        <begin position="735"/>
        <end position="744"/>
    </location>
</feature>
<dbReference type="SUPFAM" id="SSF56601">
    <property type="entry name" value="beta-lactamase/transpeptidase-like"/>
    <property type="match status" value="1"/>
</dbReference>
<keyword evidence="9" id="KW-1185">Reference proteome</keyword>
<keyword evidence="5" id="KW-0812">Transmembrane</keyword>
<feature type="compositionally biased region" description="Low complexity" evidence="4">
    <location>
        <begin position="622"/>
        <end position="645"/>
    </location>
</feature>
<dbReference type="Pfam" id="PF00905">
    <property type="entry name" value="Transpeptidase"/>
    <property type="match status" value="1"/>
</dbReference>
<feature type="domain" description="PASTA" evidence="6">
    <location>
        <begin position="669"/>
        <end position="728"/>
    </location>
</feature>
<evidence type="ECO:0000256" key="1">
    <source>
        <dbReference type="ARBA" id="ARBA00004370"/>
    </source>
</evidence>
<keyword evidence="5" id="KW-1133">Transmembrane helix</keyword>
<feature type="transmembrane region" description="Helical" evidence="5">
    <location>
        <begin position="20"/>
        <end position="39"/>
    </location>
</feature>
<reference evidence="7 9" key="1">
    <citation type="submission" date="2015-09" db="EMBL/GenBank/DDBJ databases">
        <title>Draft genome sequence of Hydrogenibacillus schlegelii DSM 2000.</title>
        <authorList>
            <person name="Hemp J."/>
        </authorList>
    </citation>
    <scope>NUCLEOTIDE SEQUENCE [LARGE SCALE GENOMIC DNA]</scope>
    <source>
        <strain evidence="7 9">MA 48</strain>
    </source>
</reference>
<comment type="caution">
    <text evidence="7">The sequence shown here is derived from an EMBL/GenBank/DDBJ whole genome shotgun (WGS) entry which is preliminary data.</text>
</comment>
<evidence type="ECO:0000256" key="5">
    <source>
        <dbReference type="SAM" id="Phobius"/>
    </source>
</evidence>
<evidence type="ECO:0000259" key="6">
    <source>
        <dbReference type="PROSITE" id="PS51178"/>
    </source>
</evidence>
<accession>A0A179IQZ8</accession>
<dbReference type="STRING" id="1484.SA87_03380"/>
<dbReference type="UniPathway" id="UPA00219"/>
<dbReference type="PANTHER" id="PTHR30627">
    <property type="entry name" value="PEPTIDOGLYCAN D,D-TRANSPEPTIDASE"/>
    <property type="match status" value="1"/>
</dbReference>
<dbReference type="InterPro" id="IPR005543">
    <property type="entry name" value="PASTA_dom"/>
</dbReference>
<dbReference type="Gene3D" id="3.30.10.20">
    <property type="match status" value="1"/>
</dbReference>
<dbReference type="SUPFAM" id="SSF54184">
    <property type="entry name" value="Penicillin-binding protein 2x (pbp-2x), c-terminal domain"/>
    <property type="match status" value="1"/>
</dbReference>
<comment type="similarity">
    <text evidence="2">Belongs to the transpeptidase family.</text>
</comment>
<gene>
    <name evidence="8" type="ORF">HSCHL_2375</name>
    <name evidence="7" type="ORF">SA87_03380</name>
</gene>
<feature type="region of interest" description="Disordered" evidence="4">
    <location>
        <begin position="581"/>
        <end position="682"/>
    </location>
</feature>
<feature type="region of interest" description="Disordered" evidence="4">
    <location>
        <begin position="723"/>
        <end position="744"/>
    </location>
</feature>